<dbReference type="EMBL" id="FXTI01000005">
    <property type="protein sequence ID" value="SMO66908.1"/>
    <property type="molecule type" value="Genomic_DNA"/>
</dbReference>
<dbReference type="PANTHER" id="PTHR13847">
    <property type="entry name" value="SARCOSINE DEHYDROGENASE-RELATED"/>
    <property type="match status" value="1"/>
</dbReference>
<name>A0A521D5D7_9BACL</name>
<dbReference type="InterPro" id="IPR006076">
    <property type="entry name" value="FAD-dep_OxRdtase"/>
</dbReference>
<evidence type="ECO:0000256" key="1">
    <source>
        <dbReference type="ARBA" id="ARBA00023002"/>
    </source>
</evidence>
<organism evidence="3 4">
    <name type="scientific">Melghirimyces algeriensis</name>
    <dbReference type="NCBI Taxonomy" id="910412"/>
    <lineage>
        <taxon>Bacteria</taxon>
        <taxon>Bacillati</taxon>
        <taxon>Bacillota</taxon>
        <taxon>Bacilli</taxon>
        <taxon>Bacillales</taxon>
        <taxon>Thermoactinomycetaceae</taxon>
        <taxon>Melghirimyces</taxon>
    </lineage>
</organism>
<keyword evidence="1" id="KW-0560">Oxidoreductase</keyword>
<keyword evidence="4" id="KW-1185">Reference proteome</keyword>
<dbReference type="Gene3D" id="3.30.9.10">
    <property type="entry name" value="D-Amino Acid Oxidase, subunit A, domain 2"/>
    <property type="match status" value="1"/>
</dbReference>
<sequence length="388" mass="43160">MVKTADFLIVGGGVIGSSIAYHLARQGKHQVLLCEKGRPPGMGSTAMSGGLIRMHHTNPYQAKLAWSSYPYFQHWNEIVGGDCAFQKTGFFQMIGKGYQEHAKKNIRMLKKLGICIQMLSPDDFIQAQPFFSPEDIAVVAYEPDSGYADPVKATMSFLQQAQQNGLGILEGVKVHSLKTVGDRVIGIHSNVGEIEAKEVILCNNIDAKPLLQSIGLHIPLQSKKIGICFFQPSEEISPPLATCIDDTIGTYFRRTGDGKILVGISTNQLNVDPDTLSPLTMEDFHDALHLMQHRIPKLRNQTVFAGGRSSFDSYSPDKHGIVGRLQEIEGLYVATGFSGGGFKIAPALGEYIAYELMEMKDHEDLQPYRLSRFEQNRWIQPKYPYRHM</sequence>
<evidence type="ECO:0000313" key="4">
    <source>
        <dbReference type="Proteomes" id="UP000315636"/>
    </source>
</evidence>
<dbReference type="Gene3D" id="3.50.50.60">
    <property type="entry name" value="FAD/NAD(P)-binding domain"/>
    <property type="match status" value="1"/>
</dbReference>
<dbReference type="AlphaFoldDB" id="A0A521D5D7"/>
<dbReference type="PANTHER" id="PTHR13847:SF287">
    <property type="entry name" value="FAD-DEPENDENT OXIDOREDUCTASE DOMAIN-CONTAINING PROTEIN 1"/>
    <property type="match status" value="1"/>
</dbReference>
<accession>A0A521D5D7</accession>
<proteinExistence type="predicted"/>
<evidence type="ECO:0000313" key="3">
    <source>
        <dbReference type="EMBL" id="SMO66908.1"/>
    </source>
</evidence>
<dbReference type="Pfam" id="PF01266">
    <property type="entry name" value="DAO"/>
    <property type="match status" value="1"/>
</dbReference>
<dbReference type="RefSeq" id="WP_185956171.1">
    <property type="nucleotide sequence ID" value="NZ_FXTI01000005.1"/>
</dbReference>
<dbReference type="GO" id="GO:0005737">
    <property type="term" value="C:cytoplasm"/>
    <property type="evidence" value="ECO:0007669"/>
    <property type="project" value="TreeGrafter"/>
</dbReference>
<dbReference type="SUPFAM" id="SSF51905">
    <property type="entry name" value="FAD/NAD(P)-binding domain"/>
    <property type="match status" value="1"/>
</dbReference>
<dbReference type="Proteomes" id="UP000315636">
    <property type="component" value="Unassembled WGS sequence"/>
</dbReference>
<gene>
    <name evidence="3" type="ORF">SAMN06264849_105133</name>
</gene>
<feature type="domain" description="FAD dependent oxidoreductase" evidence="2">
    <location>
        <begin position="6"/>
        <end position="354"/>
    </location>
</feature>
<dbReference type="GO" id="GO:0016491">
    <property type="term" value="F:oxidoreductase activity"/>
    <property type="evidence" value="ECO:0007669"/>
    <property type="project" value="UniProtKB-KW"/>
</dbReference>
<protein>
    <submittedName>
        <fullName evidence="3">Glycine/D-amino acid oxidase</fullName>
    </submittedName>
</protein>
<dbReference type="InterPro" id="IPR036188">
    <property type="entry name" value="FAD/NAD-bd_sf"/>
</dbReference>
<evidence type="ECO:0000259" key="2">
    <source>
        <dbReference type="Pfam" id="PF01266"/>
    </source>
</evidence>
<reference evidence="3 4" key="1">
    <citation type="submission" date="2017-05" db="EMBL/GenBank/DDBJ databases">
        <authorList>
            <person name="Varghese N."/>
            <person name="Submissions S."/>
        </authorList>
    </citation>
    <scope>NUCLEOTIDE SEQUENCE [LARGE SCALE GENOMIC DNA]</scope>
    <source>
        <strain evidence="3 4">DSM 45474</strain>
    </source>
</reference>